<evidence type="ECO:0000313" key="3">
    <source>
        <dbReference type="Proteomes" id="UP000789759"/>
    </source>
</evidence>
<dbReference type="Proteomes" id="UP000789759">
    <property type="component" value="Unassembled WGS sequence"/>
</dbReference>
<keyword evidence="3" id="KW-1185">Reference proteome</keyword>
<protein>
    <submittedName>
        <fullName evidence="2">1782_t:CDS:1</fullName>
    </submittedName>
</protein>
<gene>
    <name evidence="2" type="ORF">CPELLU_LOCUS8723</name>
</gene>
<dbReference type="AlphaFoldDB" id="A0A9N9H0E6"/>
<evidence type="ECO:0000256" key="1">
    <source>
        <dbReference type="SAM" id="MobiDB-lite"/>
    </source>
</evidence>
<dbReference type="GO" id="GO:0006355">
    <property type="term" value="P:regulation of DNA-templated transcription"/>
    <property type="evidence" value="ECO:0007669"/>
    <property type="project" value="InterPro"/>
</dbReference>
<comment type="caution">
    <text evidence="2">The sequence shown here is derived from an EMBL/GenBank/DDBJ whole genome shotgun (WGS) entry which is preliminary data.</text>
</comment>
<reference evidence="2" key="1">
    <citation type="submission" date="2021-06" db="EMBL/GenBank/DDBJ databases">
        <authorList>
            <person name="Kallberg Y."/>
            <person name="Tangrot J."/>
            <person name="Rosling A."/>
        </authorList>
    </citation>
    <scope>NUCLEOTIDE SEQUENCE</scope>
    <source>
        <strain evidence="2">FL966</strain>
    </source>
</reference>
<feature type="non-terminal residue" evidence="2">
    <location>
        <position position="411"/>
    </location>
</feature>
<dbReference type="EMBL" id="CAJVQA010006304">
    <property type="protein sequence ID" value="CAG8638187.1"/>
    <property type="molecule type" value="Genomic_DNA"/>
</dbReference>
<evidence type="ECO:0000313" key="2">
    <source>
        <dbReference type="EMBL" id="CAG8638187.1"/>
    </source>
</evidence>
<feature type="region of interest" description="Disordered" evidence="1">
    <location>
        <begin position="377"/>
        <end position="411"/>
    </location>
</feature>
<dbReference type="OrthoDB" id="10571755at2759"/>
<accession>A0A9N9H0E6</accession>
<name>A0A9N9H0E6_9GLOM</name>
<dbReference type="PANTHER" id="PTHR31669">
    <property type="entry name" value="PROTEIN FAR1-RELATED SEQUENCE 10-RELATED"/>
    <property type="match status" value="1"/>
</dbReference>
<feature type="compositionally biased region" description="Basic residues" evidence="1">
    <location>
        <begin position="400"/>
        <end position="411"/>
    </location>
</feature>
<dbReference type="PANTHER" id="PTHR31669:SF251">
    <property type="entry name" value="PROTEIN FAR1-RELATED SEQUENCE"/>
    <property type="match status" value="1"/>
</dbReference>
<sequence length="411" mass="47950">MDNLLVPSDTIDTTHATIESYAAQMKSVIILEKTKKNSNNSYKQILFVCEKQGQYARKNDAYTTKCTGYPFFINIYYRKHDKEFAITKSCLKHNYDPCSDATKFSSVMKKIDQNDLGLIEKLHNDGLRMKNIFSVLNSVSTKYLHKHDVYNAISDIALKNAFNDKQDQDDEFIQTIFWAYYNAVSEFAVDKDVLIIDTTYKTNSDLSEGKTEQDIIALWTKYPKAKIYISETWMLYKKSWLAPYTKRNINLDIRSSQHVKSLYTYEPFLHQNKHTYDEANMWLEKLQSAYSHFAFESFIKQQAELVKQLLSYHHSAFTGLMQQSYEYVIKHDKMPELPQRGSNIIQPSIFETVNISDVTNYNKIKIPPIKHSHRCLPNNRHIYNTDKNKTSLKKSISATKHLRGRSPKNAK</sequence>
<organism evidence="2 3">
    <name type="scientific">Cetraspora pellucida</name>
    <dbReference type="NCBI Taxonomy" id="1433469"/>
    <lineage>
        <taxon>Eukaryota</taxon>
        <taxon>Fungi</taxon>
        <taxon>Fungi incertae sedis</taxon>
        <taxon>Mucoromycota</taxon>
        <taxon>Glomeromycotina</taxon>
        <taxon>Glomeromycetes</taxon>
        <taxon>Diversisporales</taxon>
        <taxon>Gigasporaceae</taxon>
        <taxon>Cetraspora</taxon>
    </lineage>
</organism>
<dbReference type="InterPro" id="IPR031052">
    <property type="entry name" value="FHY3/FAR1"/>
</dbReference>
<proteinExistence type="predicted"/>